<evidence type="ECO:0000256" key="6">
    <source>
        <dbReference type="ARBA" id="ARBA00022989"/>
    </source>
</evidence>
<keyword evidence="6 8" id="KW-1133">Transmembrane helix</keyword>
<keyword evidence="7 8" id="KW-0472">Membrane</keyword>
<dbReference type="InterPro" id="IPR002549">
    <property type="entry name" value="AI-2E-like"/>
</dbReference>
<evidence type="ECO:0000256" key="7">
    <source>
        <dbReference type="ARBA" id="ARBA00023136"/>
    </source>
</evidence>
<comment type="similarity">
    <text evidence="2">Belongs to the autoinducer-2 exporter (AI-2E) (TC 2.A.86) family.</text>
</comment>
<feature type="transmembrane region" description="Helical" evidence="8">
    <location>
        <begin position="41"/>
        <end position="62"/>
    </location>
</feature>
<name>A0A926EGS0_9FIRM</name>
<gene>
    <name evidence="9" type="ORF">H8718_06990</name>
</gene>
<accession>A0A926EGS0</accession>
<evidence type="ECO:0000256" key="2">
    <source>
        <dbReference type="ARBA" id="ARBA00009773"/>
    </source>
</evidence>
<feature type="transmembrane region" description="Helical" evidence="8">
    <location>
        <begin position="83"/>
        <end position="102"/>
    </location>
</feature>
<keyword evidence="4" id="KW-1003">Cell membrane</keyword>
<evidence type="ECO:0000313" key="10">
    <source>
        <dbReference type="Proteomes" id="UP000655830"/>
    </source>
</evidence>
<dbReference type="PANTHER" id="PTHR21716:SF53">
    <property type="entry name" value="PERMEASE PERM-RELATED"/>
    <property type="match status" value="1"/>
</dbReference>
<evidence type="ECO:0000256" key="8">
    <source>
        <dbReference type="SAM" id="Phobius"/>
    </source>
</evidence>
<dbReference type="RefSeq" id="WP_177669505.1">
    <property type="nucleotide sequence ID" value="NZ_JACRSY010000009.1"/>
</dbReference>
<dbReference type="GO" id="GO:0005886">
    <property type="term" value="C:plasma membrane"/>
    <property type="evidence" value="ECO:0007669"/>
    <property type="project" value="UniProtKB-SubCell"/>
</dbReference>
<evidence type="ECO:0000256" key="3">
    <source>
        <dbReference type="ARBA" id="ARBA00022448"/>
    </source>
</evidence>
<protein>
    <submittedName>
        <fullName evidence="9">AI-2E family transporter</fullName>
    </submittedName>
</protein>
<keyword evidence="10" id="KW-1185">Reference proteome</keyword>
<evidence type="ECO:0000256" key="1">
    <source>
        <dbReference type="ARBA" id="ARBA00004651"/>
    </source>
</evidence>
<dbReference type="PANTHER" id="PTHR21716">
    <property type="entry name" value="TRANSMEMBRANE PROTEIN"/>
    <property type="match status" value="1"/>
</dbReference>
<feature type="transmembrane region" description="Helical" evidence="8">
    <location>
        <begin position="234"/>
        <end position="256"/>
    </location>
</feature>
<keyword evidence="3" id="KW-0813">Transport</keyword>
<reference evidence="9" key="1">
    <citation type="submission" date="2020-08" db="EMBL/GenBank/DDBJ databases">
        <title>Genome public.</title>
        <authorList>
            <person name="Liu C."/>
            <person name="Sun Q."/>
        </authorList>
    </citation>
    <scope>NUCLEOTIDE SEQUENCE</scope>
    <source>
        <strain evidence="9">NSJ-12</strain>
    </source>
</reference>
<dbReference type="Proteomes" id="UP000655830">
    <property type="component" value="Unassembled WGS sequence"/>
</dbReference>
<feature type="transmembrane region" description="Helical" evidence="8">
    <location>
        <begin position="298"/>
        <end position="317"/>
    </location>
</feature>
<dbReference type="GO" id="GO:0055085">
    <property type="term" value="P:transmembrane transport"/>
    <property type="evidence" value="ECO:0007669"/>
    <property type="project" value="TreeGrafter"/>
</dbReference>
<feature type="transmembrane region" description="Helical" evidence="8">
    <location>
        <begin position="262"/>
        <end position="291"/>
    </location>
</feature>
<evidence type="ECO:0000256" key="4">
    <source>
        <dbReference type="ARBA" id="ARBA00022475"/>
    </source>
</evidence>
<comment type="subcellular location">
    <subcellularLocation>
        <location evidence="1">Cell membrane</location>
        <topology evidence="1">Multi-pass membrane protein</topology>
    </subcellularLocation>
</comment>
<dbReference type="EMBL" id="JACRSY010000009">
    <property type="protein sequence ID" value="MBC8579269.1"/>
    <property type="molecule type" value="Genomic_DNA"/>
</dbReference>
<evidence type="ECO:0000313" key="9">
    <source>
        <dbReference type="EMBL" id="MBC8579269.1"/>
    </source>
</evidence>
<organism evidence="9 10">
    <name type="scientific">Zhenhengia yiwuensis</name>
    <dbReference type="NCBI Taxonomy" id="2763666"/>
    <lineage>
        <taxon>Bacteria</taxon>
        <taxon>Bacillati</taxon>
        <taxon>Bacillota</taxon>
        <taxon>Clostridia</taxon>
        <taxon>Lachnospirales</taxon>
        <taxon>Lachnospiraceae</taxon>
        <taxon>Zhenhengia</taxon>
    </lineage>
</organism>
<keyword evidence="5 8" id="KW-0812">Transmembrane</keyword>
<evidence type="ECO:0000256" key="5">
    <source>
        <dbReference type="ARBA" id="ARBA00022692"/>
    </source>
</evidence>
<feature type="transmembrane region" description="Helical" evidence="8">
    <location>
        <begin position="12"/>
        <end position="29"/>
    </location>
</feature>
<proteinExistence type="inferred from homology"/>
<sequence>MEINKDQFKKIFLTAAAIILFYWALQNHIEVADWFNQILGLFAPILLGLAIAFIINIPMAAIENRLLKAVPNRFNKFKRPVSLVLAMLLMVAVVVLVMVIIIPELVRTFLIIKESIPGFVTQVQDFLNDIIQYFPELQSEMTITIDWAEWGKKLFEWIQRGATVLAGSTFSVISATFSGVFTFVLGLVLAIYVLLQKEKLGMQAKKVMYAYIKEDRVEHLLRVLHIASRAFSNFFTGQCLEAMILGGMFFVTMSLFNLPYELMISVTIGFTALIPIFGAFLGCFIGAFLIVVTNPVQVIWFLILFFVLQQLEGNLIYPRVVGSSVGLPGIWVLIAVTLGGSMFGVLGMLMMVPMCSVVYTLLGESVNKRIKDRKISKHKITKKFNV</sequence>
<feature type="transmembrane region" description="Helical" evidence="8">
    <location>
        <begin position="170"/>
        <end position="195"/>
    </location>
</feature>
<comment type="caution">
    <text evidence="9">The sequence shown here is derived from an EMBL/GenBank/DDBJ whole genome shotgun (WGS) entry which is preliminary data.</text>
</comment>
<dbReference type="Pfam" id="PF01594">
    <property type="entry name" value="AI-2E_transport"/>
    <property type="match status" value="1"/>
</dbReference>
<dbReference type="AlphaFoldDB" id="A0A926EGS0"/>
<feature type="transmembrane region" description="Helical" evidence="8">
    <location>
        <begin position="329"/>
        <end position="362"/>
    </location>
</feature>